<organism evidence="2">
    <name type="scientific">uncultured marine group II/III euryarchaeote KM3_51_D01</name>
    <dbReference type="NCBI Taxonomy" id="1456454"/>
    <lineage>
        <taxon>Archaea</taxon>
        <taxon>Methanobacteriati</taxon>
        <taxon>Methanobacteriota</taxon>
        <taxon>environmental samples</taxon>
    </lineage>
</organism>
<sequence>MARKFEEWNHAYRWLQEFFDYHQRNLDLVNKYPGESTEDAIAYSLRDLLDLVEECSKVLFPGGPQVDTGRVLQKFKGVQDNFKGLRRKQHMPADERQELEQFRRN</sequence>
<evidence type="ECO:0000256" key="1">
    <source>
        <dbReference type="SAM" id="MobiDB-lite"/>
    </source>
</evidence>
<reference evidence="2" key="1">
    <citation type="journal article" date="2014" name="Genome Biol. Evol.">
        <title>Pangenome evidence for extensive interdomain horizontal transfer affecting lineage core and shell genes in uncultured planktonic thaumarchaeota and euryarchaeota.</title>
        <authorList>
            <person name="Deschamps P."/>
            <person name="Zivanovic Y."/>
            <person name="Moreira D."/>
            <person name="Rodriguez-Valera F."/>
            <person name="Lopez-Garcia P."/>
        </authorList>
    </citation>
    <scope>NUCLEOTIDE SEQUENCE</scope>
</reference>
<dbReference type="AlphaFoldDB" id="A0A075HBP8"/>
<accession>A0A075HBP8</accession>
<feature type="region of interest" description="Disordered" evidence="1">
    <location>
        <begin position="86"/>
        <end position="105"/>
    </location>
</feature>
<protein>
    <submittedName>
        <fullName evidence="2">Uncharacterized protein</fullName>
    </submittedName>
</protein>
<evidence type="ECO:0000313" key="2">
    <source>
        <dbReference type="EMBL" id="AIF11253.1"/>
    </source>
</evidence>
<dbReference type="EMBL" id="KF900912">
    <property type="protein sequence ID" value="AIF11253.1"/>
    <property type="molecule type" value="Genomic_DNA"/>
</dbReference>
<proteinExistence type="predicted"/>
<feature type="compositionally biased region" description="Basic and acidic residues" evidence="1">
    <location>
        <begin position="91"/>
        <end position="105"/>
    </location>
</feature>
<name>A0A075HBP8_9EURY</name>